<sequence>MGLQRIYSRDRNLTIGAAVIDRQRYNGARQTSKTALQQERRRCYLKIGPHGNKTENPSLGVQSALRALARSGMKIGRVKNDLEETGNFTSTQVDVAESFK</sequence>
<dbReference type="Gene3D" id="3.30.420.80">
    <property type="entry name" value="Ribosomal protein S11"/>
    <property type="match status" value="1"/>
</dbReference>
<keyword evidence="2" id="KW-0687">Ribonucleoprotein</keyword>
<name>A0ABU6STB7_9FABA</name>
<organism evidence="3 4">
    <name type="scientific">Stylosanthes scabra</name>
    <dbReference type="NCBI Taxonomy" id="79078"/>
    <lineage>
        <taxon>Eukaryota</taxon>
        <taxon>Viridiplantae</taxon>
        <taxon>Streptophyta</taxon>
        <taxon>Embryophyta</taxon>
        <taxon>Tracheophyta</taxon>
        <taxon>Spermatophyta</taxon>
        <taxon>Magnoliopsida</taxon>
        <taxon>eudicotyledons</taxon>
        <taxon>Gunneridae</taxon>
        <taxon>Pentapetalae</taxon>
        <taxon>rosids</taxon>
        <taxon>fabids</taxon>
        <taxon>Fabales</taxon>
        <taxon>Fabaceae</taxon>
        <taxon>Papilionoideae</taxon>
        <taxon>50 kb inversion clade</taxon>
        <taxon>dalbergioids sensu lato</taxon>
        <taxon>Dalbergieae</taxon>
        <taxon>Pterocarpus clade</taxon>
        <taxon>Stylosanthes</taxon>
    </lineage>
</organism>
<dbReference type="Proteomes" id="UP001341840">
    <property type="component" value="Unassembled WGS sequence"/>
</dbReference>
<evidence type="ECO:0000313" key="4">
    <source>
        <dbReference type="Proteomes" id="UP001341840"/>
    </source>
</evidence>
<keyword evidence="4" id="KW-1185">Reference proteome</keyword>
<gene>
    <name evidence="3" type="ORF">PIB30_083484</name>
</gene>
<accession>A0ABU6STB7</accession>
<evidence type="ECO:0000256" key="1">
    <source>
        <dbReference type="ARBA" id="ARBA00022980"/>
    </source>
</evidence>
<proteinExistence type="predicted"/>
<evidence type="ECO:0000313" key="3">
    <source>
        <dbReference type="EMBL" id="MED6139399.1"/>
    </source>
</evidence>
<evidence type="ECO:0000256" key="2">
    <source>
        <dbReference type="ARBA" id="ARBA00023274"/>
    </source>
</evidence>
<comment type="caution">
    <text evidence="3">The sequence shown here is derived from an EMBL/GenBank/DDBJ whole genome shotgun (WGS) entry which is preliminary data.</text>
</comment>
<dbReference type="EMBL" id="JASCZI010061736">
    <property type="protein sequence ID" value="MED6139399.1"/>
    <property type="molecule type" value="Genomic_DNA"/>
</dbReference>
<protein>
    <submittedName>
        <fullName evidence="3">Uncharacterized protein</fullName>
    </submittedName>
</protein>
<keyword evidence="1" id="KW-0689">Ribosomal protein</keyword>
<dbReference type="InterPro" id="IPR036967">
    <property type="entry name" value="Ribosomal_uS11_sf"/>
</dbReference>
<reference evidence="3 4" key="1">
    <citation type="journal article" date="2023" name="Plants (Basel)">
        <title>Bridging the Gap: Combining Genomics and Transcriptomics Approaches to Understand Stylosanthes scabra, an Orphan Legume from the Brazilian Caatinga.</title>
        <authorList>
            <person name="Ferreira-Neto J.R.C."/>
            <person name="da Silva M.D."/>
            <person name="Binneck E."/>
            <person name="de Melo N.F."/>
            <person name="da Silva R.H."/>
            <person name="de Melo A.L.T.M."/>
            <person name="Pandolfi V."/>
            <person name="Bustamante F.O."/>
            <person name="Brasileiro-Vidal A.C."/>
            <person name="Benko-Iseppon A.M."/>
        </authorList>
    </citation>
    <scope>NUCLEOTIDE SEQUENCE [LARGE SCALE GENOMIC DNA]</scope>
    <source>
        <tissue evidence="3">Leaves</tissue>
    </source>
</reference>